<dbReference type="RefSeq" id="WP_136853958.1">
    <property type="nucleotide sequence ID" value="NZ_SWCI01000010.1"/>
</dbReference>
<gene>
    <name evidence="10" type="ORF">FCL40_14195</name>
</gene>
<evidence type="ECO:0000256" key="6">
    <source>
        <dbReference type="ARBA" id="ARBA00032248"/>
    </source>
</evidence>
<dbReference type="InterPro" id="IPR029052">
    <property type="entry name" value="Metallo-depent_PP-like"/>
</dbReference>
<dbReference type="PIRSF" id="PIRSF000903">
    <property type="entry name" value="B5n-ttraPtase_sm"/>
    <property type="match status" value="1"/>
</dbReference>
<evidence type="ECO:0000256" key="2">
    <source>
        <dbReference type="ARBA" id="ARBA00005419"/>
    </source>
</evidence>
<evidence type="ECO:0000256" key="8">
    <source>
        <dbReference type="ARBA" id="ARBA00049417"/>
    </source>
</evidence>
<evidence type="ECO:0000256" key="5">
    <source>
        <dbReference type="ARBA" id="ARBA00031248"/>
    </source>
</evidence>
<dbReference type="Proteomes" id="UP000305674">
    <property type="component" value="Unassembled WGS sequence"/>
</dbReference>
<evidence type="ECO:0000256" key="7">
    <source>
        <dbReference type="ARBA" id="ARBA00033210"/>
    </source>
</evidence>
<dbReference type="Pfam" id="PF00149">
    <property type="entry name" value="Metallophos"/>
    <property type="match status" value="1"/>
</dbReference>
<name>A0A4U1BBD1_9GAMM</name>
<keyword evidence="11" id="KW-1185">Reference proteome</keyword>
<accession>A0A4U1BBD1</accession>
<dbReference type="InterPro" id="IPR004843">
    <property type="entry name" value="Calcineurin-like_PHP"/>
</dbReference>
<keyword evidence="4 10" id="KW-0378">Hydrolase</keyword>
<sequence length="272" mass="31261">MANYFVGDIQGCYDELRALMDKVGFDPALDTLWCTGDLVARGPGSLEVLRLFRDLGQAGRTVLGNHDLHLLAVHAGLKKSKPKDRLKAFLEAPDRDELIQWLRRQPLYRHLPQHKILLTHAGVPPQWGVDEVIRHADEVSATLQSDHYLDFVAQMYGDKPDHEEPDAPPFRRQTYTINCLTRMRLLHPDGRLDFYAKGDPDGEGALIPWFRFPHPLLREYRLVFGHWAALMGNSRTRNAISLDTGACWGHWLTFWQLETGRRHTQQAERVWG</sequence>
<comment type="caution">
    <text evidence="10">The sequence shown here is derived from an EMBL/GenBank/DDBJ whole genome shotgun (WGS) entry which is preliminary data.</text>
</comment>
<evidence type="ECO:0000256" key="4">
    <source>
        <dbReference type="ARBA" id="ARBA00022801"/>
    </source>
</evidence>
<dbReference type="NCBIfam" id="TIGR00668">
    <property type="entry name" value="apaH"/>
    <property type="match status" value="1"/>
</dbReference>
<dbReference type="EC" id="3.6.1.41" evidence="3"/>
<dbReference type="CDD" id="cd07422">
    <property type="entry name" value="MPP_ApaH"/>
    <property type="match status" value="1"/>
</dbReference>
<evidence type="ECO:0000256" key="1">
    <source>
        <dbReference type="ARBA" id="ARBA00003413"/>
    </source>
</evidence>
<protein>
    <recommendedName>
        <fullName evidence="3">bis(5'-nucleosyl)-tetraphosphatase (symmetrical)</fullName>
        <ecNumber evidence="3">3.6.1.41</ecNumber>
    </recommendedName>
    <alternativeName>
        <fullName evidence="6">Ap4A hydrolase</fullName>
    </alternativeName>
    <alternativeName>
        <fullName evidence="5">Diadenosine 5',5'''-P1,P4-tetraphosphate pyrophosphohydrolase</fullName>
    </alternativeName>
    <alternativeName>
        <fullName evidence="7">Diadenosine tetraphosphatase</fullName>
    </alternativeName>
</protein>
<organism evidence="10 11">
    <name type="scientific">Ferrimonas sediminicola</name>
    <dbReference type="NCBI Taxonomy" id="2569538"/>
    <lineage>
        <taxon>Bacteria</taxon>
        <taxon>Pseudomonadati</taxon>
        <taxon>Pseudomonadota</taxon>
        <taxon>Gammaproteobacteria</taxon>
        <taxon>Alteromonadales</taxon>
        <taxon>Ferrimonadaceae</taxon>
        <taxon>Ferrimonas</taxon>
    </lineage>
</organism>
<evidence type="ECO:0000256" key="3">
    <source>
        <dbReference type="ARBA" id="ARBA00012506"/>
    </source>
</evidence>
<dbReference type="OrthoDB" id="9807890at2"/>
<dbReference type="NCBIfam" id="NF001204">
    <property type="entry name" value="PRK00166.1"/>
    <property type="match status" value="1"/>
</dbReference>
<evidence type="ECO:0000313" key="11">
    <source>
        <dbReference type="Proteomes" id="UP000305674"/>
    </source>
</evidence>
<reference evidence="10 11" key="1">
    <citation type="submission" date="2019-04" db="EMBL/GenBank/DDBJ databases">
        <authorList>
            <person name="Hwang J.C."/>
        </authorList>
    </citation>
    <scope>NUCLEOTIDE SEQUENCE [LARGE SCALE GENOMIC DNA]</scope>
    <source>
        <strain evidence="10 11">IMCC35001</strain>
    </source>
</reference>
<proteinExistence type="inferred from homology"/>
<evidence type="ECO:0000313" key="10">
    <source>
        <dbReference type="EMBL" id="TKB48071.1"/>
    </source>
</evidence>
<dbReference type="InterPro" id="IPR004617">
    <property type="entry name" value="ApaH"/>
</dbReference>
<feature type="domain" description="Calcineurin-like phosphoesterase" evidence="9">
    <location>
        <begin position="5"/>
        <end position="132"/>
    </location>
</feature>
<dbReference type="GO" id="GO:0008803">
    <property type="term" value="F:bis(5'-nucleosyl)-tetraphosphatase (symmetrical) activity"/>
    <property type="evidence" value="ECO:0007669"/>
    <property type="project" value="UniProtKB-EC"/>
</dbReference>
<comment type="similarity">
    <text evidence="2">Belongs to the Ap4A hydrolase family.</text>
</comment>
<dbReference type="PANTHER" id="PTHR40942">
    <property type="match status" value="1"/>
</dbReference>
<dbReference type="SUPFAM" id="SSF56300">
    <property type="entry name" value="Metallo-dependent phosphatases"/>
    <property type="match status" value="1"/>
</dbReference>
<dbReference type="AlphaFoldDB" id="A0A4U1BBD1"/>
<dbReference type="EMBL" id="SWCI01000010">
    <property type="protein sequence ID" value="TKB48071.1"/>
    <property type="molecule type" value="Genomic_DNA"/>
</dbReference>
<dbReference type="PANTHER" id="PTHR40942:SF4">
    <property type="entry name" value="CYTOCHROME C5"/>
    <property type="match status" value="1"/>
</dbReference>
<dbReference type="Gene3D" id="3.60.21.10">
    <property type="match status" value="1"/>
</dbReference>
<comment type="catalytic activity">
    <reaction evidence="8">
        <text>P(1),P(4)-bis(5'-adenosyl) tetraphosphate + H2O = 2 ADP + 2 H(+)</text>
        <dbReference type="Rhea" id="RHEA:24252"/>
        <dbReference type="ChEBI" id="CHEBI:15377"/>
        <dbReference type="ChEBI" id="CHEBI:15378"/>
        <dbReference type="ChEBI" id="CHEBI:58141"/>
        <dbReference type="ChEBI" id="CHEBI:456216"/>
        <dbReference type="EC" id="3.6.1.41"/>
    </reaction>
</comment>
<comment type="function">
    <text evidence="1">Hydrolyzes diadenosine 5',5'''-P1,P4-tetraphosphate to yield ADP.</text>
</comment>
<evidence type="ECO:0000259" key="9">
    <source>
        <dbReference type="Pfam" id="PF00149"/>
    </source>
</evidence>